<feature type="region of interest" description="Disordered" evidence="1">
    <location>
        <begin position="81"/>
        <end position="116"/>
    </location>
</feature>
<evidence type="ECO:0000256" key="1">
    <source>
        <dbReference type="SAM" id="MobiDB-lite"/>
    </source>
</evidence>
<proteinExistence type="predicted"/>
<sequence length="116" mass="12547">MAIGTLCCLRVVRETNMSHSACCLRVVKATNAAYRAYFCAQVTAIGLDGVTSSGLPVGTGKVNTGAKHRNPEIRLRSIRRRSHVTMGTQDFSKRGMRQAPVRGAVRRGRGDPSTQS</sequence>
<organism evidence="2 3">
    <name type="scientific">Pleurodeles waltl</name>
    <name type="common">Iberian ribbed newt</name>
    <dbReference type="NCBI Taxonomy" id="8319"/>
    <lineage>
        <taxon>Eukaryota</taxon>
        <taxon>Metazoa</taxon>
        <taxon>Chordata</taxon>
        <taxon>Craniata</taxon>
        <taxon>Vertebrata</taxon>
        <taxon>Euteleostomi</taxon>
        <taxon>Amphibia</taxon>
        <taxon>Batrachia</taxon>
        <taxon>Caudata</taxon>
        <taxon>Salamandroidea</taxon>
        <taxon>Salamandridae</taxon>
        <taxon>Pleurodelinae</taxon>
        <taxon>Pleurodeles</taxon>
    </lineage>
</organism>
<evidence type="ECO:0000313" key="3">
    <source>
        <dbReference type="Proteomes" id="UP001066276"/>
    </source>
</evidence>
<keyword evidence="3" id="KW-1185">Reference proteome</keyword>
<reference evidence="2" key="1">
    <citation type="journal article" date="2022" name="bioRxiv">
        <title>Sequencing and chromosome-scale assembly of the giantPleurodeles waltlgenome.</title>
        <authorList>
            <person name="Brown T."/>
            <person name="Elewa A."/>
            <person name="Iarovenko S."/>
            <person name="Subramanian E."/>
            <person name="Araus A.J."/>
            <person name="Petzold A."/>
            <person name="Susuki M."/>
            <person name="Suzuki K.-i.T."/>
            <person name="Hayashi T."/>
            <person name="Toyoda A."/>
            <person name="Oliveira C."/>
            <person name="Osipova E."/>
            <person name="Leigh N.D."/>
            <person name="Simon A."/>
            <person name="Yun M.H."/>
        </authorList>
    </citation>
    <scope>NUCLEOTIDE SEQUENCE</scope>
    <source>
        <strain evidence="2">20211129_DDA</strain>
        <tissue evidence="2">Liver</tissue>
    </source>
</reference>
<gene>
    <name evidence="2" type="ORF">NDU88_003124</name>
</gene>
<dbReference type="Proteomes" id="UP001066276">
    <property type="component" value="Chromosome 3_2"/>
</dbReference>
<accession>A0AAV7TQA4</accession>
<evidence type="ECO:0000313" key="2">
    <source>
        <dbReference type="EMBL" id="KAJ1177872.1"/>
    </source>
</evidence>
<comment type="caution">
    <text evidence="2">The sequence shown here is derived from an EMBL/GenBank/DDBJ whole genome shotgun (WGS) entry which is preliminary data.</text>
</comment>
<dbReference type="EMBL" id="JANPWB010000006">
    <property type="protein sequence ID" value="KAJ1177872.1"/>
    <property type="molecule type" value="Genomic_DNA"/>
</dbReference>
<dbReference type="AlphaFoldDB" id="A0AAV7TQA4"/>
<name>A0AAV7TQA4_PLEWA</name>
<protein>
    <submittedName>
        <fullName evidence="2">Uncharacterized protein</fullName>
    </submittedName>
</protein>